<evidence type="ECO:0000313" key="1">
    <source>
        <dbReference type="EMBL" id="PYH99585.1"/>
    </source>
</evidence>
<dbReference type="VEuPathDB" id="FungiDB:BO71DRAFT_169981"/>
<evidence type="ECO:0000313" key="2">
    <source>
        <dbReference type="Proteomes" id="UP000247810"/>
    </source>
</evidence>
<proteinExistence type="predicted"/>
<dbReference type="Proteomes" id="UP000247810">
    <property type="component" value="Unassembled WGS sequence"/>
</dbReference>
<dbReference type="AlphaFoldDB" id="A0A319DPK8"/>
<protein>
    <submittedName>
        <fullName evidence="1">Uncharacterized protein</fullName>
    </submittedName>
</protein>
<reference evidence="1 2" key="1">
    <citation type="submission" date="2018-02" db="EMBL/GenBank/DDBJ databases">
        <title>The genomes of Aspergillus section Nigri reveals drivers in fungal speciation.</title>
        <authorList>
            <consortium name="DOE Joint Genome Institute"/>
            <person name="Vesth T.C."/>
            <person name="Nybo J."/>
            <person name="Theobald S."/>
            <person name="Brandl J."/>
            <person name="Frisvad J.C."/>
            <person name="Nielsen K.F."/>
            <person name="Lyhne E.K."/>
            <person name="Kogle M.E."/>
            <person name="Kuo A."/>
            <person name="Riley R."/>
            <person name="Clum A."/>
            <person name="Nolan M."/>
            <person name="Lipzen A."/>
            <person name="Salamov A."/>
            <person name="Henrissat B."/>
            <person name="Wiebenga A."/>
            <person name="De vries R.P."/>
            <person name="Grigoriev I.V."/>
            <person name="Mortensen U.H."/>
            <person name="Andersen M.R."/>
            <person name="Baker S.E."/>
        </authorList>
    </citation>
    <scope>NUCLEOTIDE SEQUENCE [LARGE SCALE GENOMIC DNA]</scope>
    <source>
        <strain evidence="1 2">CBS 707.79</strain>
    </source>
</reference>
<gene>
    <name evidence="1" type="ORF">BO71DRAFT_169981</name>
</gene>
<name>A0A319DPK8_9EURO</name>
<accession>A0A319DPK8</accession>
<organism evidence="1 2">
    <name type="scientific">Aspergillus ellipticus CBS 707.79</name>
    <dbReference type="NCBI Taxonomy" id="1448320"/>
    <lineage>
        <taxon>Eukaryota</taxon>
        <taxon>Fungi</taxon>
        <taxon>Dikarya</taxon>
        <taxon>Ascomycota</taxon>
        <taxon>Pezizomycotina</taxon>
        <taxon>Eurotiomycetes</taxon>
        <taxon>Eurotiomycetidae</taxon>
        <taxon>Eurotiales</taxon>
        <taxon>Aspergillaceae</taxon>
        <taxon>Aspergillus</taxon>
        <taxon>Aspergillus subgen. Circumdati</taxon>
    </lineage>
</organism>
<dbReference type="EMBL" id="KZ825800">
    <property type="protein sequence ID" value="PYH99585.1"/>
    <property type="molecule type" value="Genomic_DNA"/>
</dbReference>
<keyword evidence="2" id="KW-1185">Reference proteome</keyword>
<sequence>MKPRDPLPVCSPHPYPLSSYPTRDLSAWTFCVTLHGRVRLSLRALTMSGLRAAVYWHSHSVHSVCPQLCNVPLLGLLLAHGVVSAAYSPKEATIPMKGLIHEPPFYSFLQTRRGFKPIQEPFWFGSPESSYALPWPDR</sequence>